<evidence type="ECO:0000313" key="3">
    <source>
        <dbReference type="Proteomes" id="UP001303160"/>
    </source>
</evidence>
<gene>
    <name evidence="2" type="ORF">QBC40DRAFT_272423</name>
</gene>
<comment type="caution">
    <text evidence="2">The sequence shown here is derived from an EMBL/GenBank/DDBJ whole genome shotgun (WGS) entry which is preliminary data.</text>
</comment>
<protein>
    <recommendedName>
        <fullName evidence="4">SWIM-type domain-containing protein</fullName>
    </recommendedName>
</protein>
<organism evidence="2 3">
    <name type="scientific">Triangularia verruculosa</name>
    <dbReference type="NCBI Taxonomy" id="2587418"/>
    <lineage>
        <taxon>Eukaryota</taxon>
        <taxon>Fungi</taxon>
        <taxon>Dikarya</taxon>
        <taxon>Ascomycota</taxon>
        <taxon>Pezizomycotina</taxon>
        <taxon>Sordariomycetes</taxon>
        <taxon>Sordariomycetidae</taxon>
        <taxon>Sordariales</taxon>
        <taxon>Podosporaceae</taxon>
        <taxon>Triangularia</taxon>
    </lineage>
</organism>
<evidence type="ECO:0000256" key="1">
    <source>
        <dbReference type="SAM" id="MobiDB-lite"/>
    </source>
</evidence>
<evidence type="ECO:0000313" key="2">
    <source>
        <dbReference type="EMBL" id="KAK4204808.1"/>
    </source>
</evidence>
<accession>A0AAN6XQQ3</accession>
<feature type="compositionally biased region" description="Basic and acidic residues" evidence="1">
    <location>
        <begin position="144"/>
        <end position="153"/>
    </location>
</feature>
<reference evidence="2" key="1">
    <citation type="journal article" date="2023" name="Mol. Phylogenet. Evol.">
        <title>Genome-scale phylogeny and comparative genomics of the fungal order Sordariales.</title>
        <authorList>
            <person name="Hensen N."/>
            <person name="Bonometti L."/>
            <person name="Westerberg I."/>
            <person name="Brannstrom I.O."/>
            <person name="Guillou S."/>
            <person name="Cros-Aarteil S."/>
            <person name="Calhoun S."/>
            <person name="Haridas S."/>
            <person name="Kuo A."/>
            <person name="Mondo S."/>
            <person name="Pangilinan J."/>
            <person name="Riley R."/>
            <person name="LaButti K."/>
            <person name="Andreopoulos B."/>
            <person name="Lipzen A."/>
            <person name="Chen C."/>
            <person name="Yan M."/>
            <person name="Daum C."/>
            <person name="Ng V."/>
            <person name="Clum A."/>
            <person name="Steindorff A."/>
            <person name="Ohm R.A."/>
            <person name="Martin F."/>
            <person name="Silar P."/>
            <person name="Natvig D.O."/>
            <person name="Lalanne C."/>
            <person name="Gautier V."/>
            <person name="Ament-Velasquez S.L."/>
            <person name="Kruys A."/>
            <person name="Hutchinson M.I."/>
            <person name="Powell A.J."/>
            <person name="Barry K."/>
            <person name="Miller A.N."/>
            <person name="Grigoriev I.V."/>
            <person name="Debuchy R."/>
            <person name="Gladieux P."/>
            <person name="Hiltunen Thoren M."/>
            <person name="Johannesson H."/>
        </authorList>
    </citation>
    <scope>NUCLEOTIDE SEQUENCE</scope>
    <source>
        <strain evidence="2">CBS 315.58</strain>
    </source>
</reference>
<dbReference type="AlphaFoldDB" id="A0AAN6XQQ3"/>
<sequence>MPLPTTRHFLTNLINRLSSIPLNPAPISGIINQPPNALSRIPLPHRHLIITLHVLFPNLLLPALDLLDRGLVQKLTSPTPNPNPDPEVKIKIKSEEPQPQSNENDSKTAEEEARDDDNNSGAVYVVYSTTPPSRKRKPPPPAIKPEDGSEHKSNSLSLQERQNGQKYIVHLRAWNCTCAAFSFSIVQSLLDDSSPILPELPPEQIDSGGDSQETDWEFGGMSTDGRESSGGVPTCKHLLACLLAERWGDALGEYVSEKQVGKCEMAGVVADV</sequence>
<reference evidence="2" key="2">
    <citation type="submission" date="2023-05" db="EMBL/GenBank/DDBJ databases">
        <authorList>
            <consortium name="Lawrence Berkeley National Laboratory"/>
            <person name="Steindorff A."/>
            <person name="Hensen N."/>
            <person name="Bonometti L."/>
            <person name="Westerberg I."/>
            <person name="Brannstrom I.O."/>
            <person name="Guillou S."/>
            <person name="Cros-Aarteil S."/>
            <person name="Calhoun S."/>
            <person name="Haridas S."/>
            <person name="Kuo A."/>
            <person name="Mondo S."/>
            <person name="Pangilinan J."/>
            <person name="Riley R."/>
            <person name="Labutti K."/>
            <person name="Andreopoulos B."/>
            <person name="Lipzen A."/>
            <person name="Chen C."/>
            <person name="Yanf M."/>
            <person name="Daum C."/>
            <person name="Ng V."/>
            <person name="Clum A."/>
            <person name="Ohm R."/>
            <person name="Martin F."/>
            <person name="Silar P."/>
            <person name="Natvig D."/>
            <person name="Lalanne C."/>
            <person name="Gautier V."/>
            <person name="Ament-Velasquez S.L."/>
            <person name="Kruys A."/>
            <person name="Hutchinson M.I."/>
            <person name="Powell A.J."/>
            <person name="Barry K."/>
            <person name="Miller A.N."/>
            <person name="Grigoriev I.V."/>
            <person name="Debuchy R."/>
            <person name="Gladieux P."/>
            <person name="Thoren M.H."/>
            <person name="Johannesson H."/>
        </authorList>
    </citation>
    <scope>NUCLEOTIDE SEQUENCE</scope>
    <source>
        <strain evidence="2">CBS 315.58</strain>
    </source>
</reference>
<evidence type="ECO:0008006" key="4">
    <source>
        <dbReference type="Google" id="ProtNLM"/>
    </source>
</evidence>
<feature type="compositionally biased region" description="Basic and acidic residues" evidence="1">
    <location>
        <begin position="86"/>
        <end position="96"/>
    </location>
</feature>
<feature type="region of interest" description="Disordered" evidence="1">
    <location>
        <begin position="75"/>
        <end position="157"/>
    </location>
</feature>
<proteinExistence type="predicted"/>
<name>A0AAN6XQQ3_9PEZI</name>
<keyword evidence="3" id="KW-1185">Reference proteome</keyword>
<dbReference type="Proteomes" id="UP001303160">
    <property type="component" value="Unassembled WGS sequence"/>
</dbReference>
<dbReference type="EMBL" id="MU863880">
    <property type="protein sequence ID" value="KAK4204808.1"/>
    <property type="molecule type" value="Genomic_DNA"/>
</dbReference>